<keyword evidence="6" id="KW-0134">Cell wall</keyword>
<evidence type="ECO:0000256" key="9">
    <source>
        <dbReference type="ARBA" id="ARBA00023085"/>
    </source>
</evidence>
<dbReference type="SUPFAM" id="SSF101148">
    <property type="entry name" value="Plant invertase/pectin methylesterase inhibitor"/>
    <property type="match status" value="1"/>
</dbReference>
<evidence type="ECO:0000256" key="5">
    <source>
        <dbReference type="ARBA" id="ARBA00013229"/>
    </source>
</evidence>
<organism evidence="17 18">
    <name type="scientific">Trapa natans</name>
    <name type="common">Water chestnut</name>
    <dbReference type="NCBI Taxonomy" id="22666"/>
    <lineage>
        <taxon>Eukaryota</taxon>
        <taxon>Viridiplantae</taxon>
        <taxon>Streptophyta</taxon>
        <taxon>Embryophyta</taxon>
        <taxon>Tracheophyta</taxon>
        <taxon>Spermatophyta</taxon>
        <taxon>Magnoliopsida</taxon>
        <taxon>eudicotyledons</taxon>
        <taxon>Gunneridae</taxon>
        <taxon>Pentapetalae</taxon>
        <taxon>rosids</taxon>
        <taxon>malvids</taxon>
        <taxon>Myrtales</taxon>
        <taxon>Lythraceae</taxon>
        <taxon>Trapa</taxon>
    </lineage>
</organism>
<keyword evidence="7" id="KW-0964">Secreted</keyword>
<dbReference type="EC" id="3.1.1.11" evidence="5"/>
<keyword evidence="11" id="KW-0325">Glycoprotein</keyword>
<evidence type="ECO:0000259" key="16">
    <source>
        <dbReference type="SMART" id="SM00856"/>
    </source>
</evidence>
<evidence type="ECO:0000256" key="10">
    <source>
        <dbReference type="ARBA" id="ARBA00023157"/>
    </source>
</evidence>
<gene>
    <name evidence="17" type="ORF">SAY86_001616</name>
</gene>
<dbReference type="Pfam" id="PF01095">
    <property type="entry name" value="Pectinesterase"/>
    <property type="match status" value="1"/>
</dbReference>
<protein>
    <recommendedName>
        <fullName evidence="5">pectinesterase</fullName>
        <ecNumber evidence="5">3.1.1.11</ecNumber>
    </recommendedName>
</protein>
<dbReference type="GO" id="GO:0004857">
    <property type="term" value="F:enzyme inhibitor activity"/>
    <property type="evidence" value="ECO:0007669"/>
    <property type="project" value="InterPro"/>
</dbReference>
<comment type="subcellular location">
    <subcellularLocation>
        <location evidence="1">Secreted</location>
        <location evidence="1">Cell wall</location>
    </subcellularLocation>
</comment>
<keyword evidence="8" id="KW-0378">Hydrolase</keyword>
<dbReference type="InterPro" id="IPR006501">
    <property type="entry name" value="Pectinesterase_inhib_dom"/>
</dbReference>
<comment type="pathway">
    <text evidence="2">Glycan metabolism; pectin degradation; 2-dehydro-3-deoxy-D-gluconate from pectin: step 1/5.</text>
</comment>
<evidence type="ECO:0000256" key="14">
    <source>
        <dbReference type="ARBA" id="ARBA00057335"/>
    </source>
</evidence>
<keyword evidence="15" id="KW-0732">Signal</keyword>
<reference evidence="17 18" key="1">
    <citation type="journal article" date="2023" name="Hortic Res">
        <title>Pangenome of water caltrop reveals structural variations and asymmetric subgenome divergence after allopolyploidization.</title>
        <authorList>
            <person name="Zhang X."/>
            <person name="Chen Y."/>
            <person name="Wang L."/>
            <person name="Yuan Y."/>
            <person name="Fang M."/>
            <person name="Shi L."/>
            <person name="Lu R."/>
            <person name="Comes H.P."/>
            <person name="Ma Y."/>
            <person name="Chen Y."/>
            <person name="Huang G."/>
            <person name="Zhou Y."/>
            <person name="Zheng Z."/>
            <person name="Qiu Y."/>
        </authorList>
    </citation>
    <scope>NUCLEOTIDE SEQUENCE [LARGE SCALE GENOMIC DNA]</scope>
    <source>
        <strain evidence="17">F231</strain>
    </source>
</reference>
<dbReference type="InterPro" id="IPR011050">
    <property type="entry name" value="Pectin_lyase_fold/virulence"/>
</dbReference>
<evidence type="ECO:0000256" key="2">
    <source>
        <dbReference type="ARBA" id="ARBA00005184"/>
    </source>
</evidence>
<comment type="caution">
    <text evidence="17">The sequence shown here is derived from an EMBL/GenBank/DDBJ whole genome shotgun (WGS) entry which is preliminary data.</text>
</comment>
<keyword evidence="12" id="KW-0961">Cell wall biogenesis/degradation</keyword>
<evidence type="ECO:0000256" key="4">
    <source>
        <dbReference type="ARBA" id="ARBA00007786"/>
    </source>
</evidence>
<dbReference type="InterPro" id="IPR035513">
    <property type="entry name" value="Invertase/methylesterase_inhib"/>
</dbReference>
<comment type="catalytic activity">
    <reaction evidence="13">
        <text>[(1-&gt;4)-alpha-D-galacturonosyl methyl ester](n) + n H2O = [(1-&gt;4)-alpha-D-galacturonosyl](n) + n methanol + n H(+)</text>
        <dbReference type="Rhea" id="RHEA:22380"/>
        <dbReference type="Rhea" id="RHEA-COMP:14570"/>
        <dbReference type="Rhea" id="RHEA-COMP:14573"/>
        <dbReference type="ChEBI" id="CHEBI:15377"/>
        <dbReference type="ChEBI" id="CHEBI:15378"/>
        <dbReference type="ChEBI" id="CHEBI:17790"/>
        <dbReference type="ChEBI" id="CHEBI:140522"/>
        <dbReference type="ChEBI" id="CHEBI:140523"/>
        <dbReference type="EC" id="3.1.1.11"/>
    </reaction>
</comment>
<comment type="similarity">
    <text evidence="3">In the N-terminal section; belongs to the PMEI family.</text>
</comment>
<comment type="similarity">
    <text evidence="4">In the C-terminal section; belongs to the pectinesterase family.</text>
</comment>
<dbReference type="InterPro" id="IPR012334">
    <property type="entry name" value="Pectin_lyas_fold"/>
</dbReference>
<evidence type="ECO:0000256" key="3">
    <source>
        <dbReference type="ARBA" id="ARBA00006027"/>
    </source>
</evidence>
<evidence type="ECO:0000256" key="12">
    <source>
        <dbReference type="ARBA" id="ARBA00023316"/>
    </source>
</evidence>
<keyword evidence="18" id="KW-1185">Reference proteome</keyword>
<evidence type="ECO:0000256" key="8">
    <source>
        <dbReference type="ARBA" id="ARBA00022801"/>
    </source>
</evidence>
<dbReference type="FunFam" id="1.20.140.40:FF:000021">
    <property type="entry name" value="Probable pectinesterase/pectinesterase inhibitor 51"/>
    <property type="match status" value="1"/>
</dbReference>
<evidence type="ECO:0000256" key="1">
    <source>
        <dbReference type="ARBA" id="ARBA00004191"/>
    </source>
</evidence>
<evidence type="ECO:0000256" key="13">
    <source>
        <dbReference type="ARBA" id="ARBA00047928"/>
    </source>
</evidence>
<dbReference type="SMART" id="SM00856">
    <property type="entry name" value="PMEI"/>
    <property type="match status" value="1"/>
</dbReference>
<accession>A0AAN7LSI0</accession>
<comment type="function">
    <text evidence="14">Acts in the modification of cell walls via demethylesterification of cell wall pectin.</text>
</comment>
<dbReference type="PANTHER" id="PTHR31707">
    <property type="entry name" value="PECTINESTERASE"/>
    <property type="match status" value="1"/>
</dbReference>
<keyword evidence="9" id="KW-0063">Aspartyl esterase</keyword>
<evidence type="ECO:0000313" key="17">
    <source>
        <dbReference type="EMBL" id="KAK4784927.1"/>
    </source>
</evidence>
<feature type="chain" id="PRO_5043051193" description="pectinesterase" evidence="15">
    <location>
        <begin position="26"/>
        <end position="562"/>
    </location>
</feature>
<evidence type="ECO:0000256" key="6">
    <source>
        <dbReference type="ARBA" id="ARBA00022512"/>
    </source>
</evidence>
<dbReference type="CDD" id="cd15798">
    <property type="entry name" value="PMEI-like_3"/>
    <property type="match status" value="1"/>
</dbReference>
<dbReference type="EMBL" id="JAXQNO010000013">
    <property type="protein sequence ID" value="KAK4784927.1"/>
    <property type="molecule type" value="Genomic_DNA"/>
</dbReference>
<dbReference type="FunFam" id="2.160.20.10:FF:000029">
    <property type="entry name" value="Pectinesterase 4"/>
    <property type="match status" value="1"/>
</dbReference>
<feature type="signal peptide" evidence="15">
    <location>
        <begin position="1"/>
        <end position="25"/>
    </location>
</feature>
<dbReference type="Gene3D" id="1.20.140.40">
    <property type="entry name" value="Invertase/pectin methylesterase inhibitor family protein"/>
    <property type="match status" value="1"/>
</dbReference>
<dbReference type="Proteomes" id="UP001346149">
    <property type="component" value="Unassembled WGS sequence"/>
</dbReference>
<sequence length="562" mass="62047">MTPFLFHFKCLLFINFFSLPSSSSSSSSSYALSQQHPTPPLLPFAPPSRDSVLPPAVQHVCKAMRFPDVCASFLSQFPPAGHGPSQIMNAAISISAENLRKGQDKVNRILVSSAKSLNRTAAAKICLELLRNSAYRMESVFDALSRGKTKDARAWLSAALVFQYDCWSALKFTNDTTAVQVNKTMAFLDSLTMQTSNALAMVVSYDIYGNDTGLWRLPMTEWDGFWAAGIISSSGSDQGFTARFTQGLKADAIVCQDDADGCYGKIQDAVDDASNNRVERFVIHIKAGVFKEIVRVPLEKKNVVFVGDGVGKTVITGSLTVGQLGMTTYNTATVGIMGDGFMATGITFENTSGPVTHQAVAFRSDSDFSYVEKCEFLGNQDTLYAHSLTQYYKSCSREGYIDFILGNSATIFQDCEILVRPRQQQPEKGEDNVIVAQGRTDPSQSTGFVFQNCLINVTEAYMNLCRQNHKIHNNFLGRPWKKYSRAVFINCNLETLISPQGWMPWDGDFALTTLFFGEFNNTGPGSAIGQRVWWSSQIPAAHVDTYSFSSFIRGDEWVSRST</sequence>
<dbReference type="AlphaFoldDB" id="A0AAN7LSI0"/>
<dbReference type="InterPro" id="IPR000070">
    <property type="entry name" value="Pectinesterase_cat"/>
</dbReference>
<feature type="domain" description="Pectinesterase inhibitor" evidence="16">
    <location>
        <begin position="52"/>
        <end position="201"/>
    </location>
</feature>
<dbReference type="GO" id="GO:0042545">
    <property type="term" value="P:cell wall modification"/>
    <property type="evidence" value="ECO:0007669"/>
    <property type="project" value="InterPro"/>
</dbReference>
<evidence type="ECO:0000256" key="11">
    <source>
        <dbReference type="ARBA" id="ARBA00023180"/>
    </source>
</evidence>
<keyword evidence="10" id="KW-1015">Disulfide bond</keyword>
<dbReference type="NCBIfam" id="TIGR01614">
    <property type="entry name" value="PME_inhib"/>
    <property type="match status" value="1"/>
</dbReference>
<dbReference type="SUPFAM" id="SSF51126">
    <property type="entry name" value="Pectin lyase-like"/>
    <property type="match status" value="1"/>
</dbReference>
<dbReference type="GO" id="GO:0030599">
    <property type="term" value="F:pectinesterase activity"/>
    <property type="evidence" value="ECO:0007669"/>
    <property type="project" value="UniProtKB-EC"/>
</dbReference>
<dbReference type="Pfam" id="PF04043">
    <property type="entry name" value="PMEI"/>
    <property type="match status" value="1"/>
</dbReference>
<name>A0AAN7LSI0_TRANT</name>
<evidence type="ECO:0000256" key="15">
    <source>
        <dbReference type="SAM" id="SignalP"/>
    </source>
</evidence>
<proteinExistence type="inferred from homology"/>
<evidence type="ECO:0000313" key="18">
    <source>
        <dbReference type="Proteomes" id="UP001346149"/>
    </source>
</evidence>
<dbReference type="Gene3D" id="2.160.20.10">
    <property type="entry name" value="Single-stranded right-handed beta-helix, Pectin lyase-like"/>
    <property type="match status" value="1"/>
</dbReference>
<evidence type="ECO:0000256" key="7">
    <source>
        <dbReference type="ARBA" id="ARBA00022525"/>
    </source>
</evidence>